<sequence length="121" mass="13453">MAEALTPYAALASTLTYIVLSTLEPFSSFGLEPLAVYHMGRLREFSGKPRLWLRGLRDLEVVKALSEDCLSTRDVAERCSIPVESARRRLTELSRGGLVEGFRSGRRTVYCLTTAGRMLIA</sequence>
<proteinExistence type="predicted"/>
<dbReference type="SUPFAM" id="SSF46785">
    <property type="entry name" value="Winged helix' DNA-binding domain"/>
    <property type="match status" value="1"/>
</dbReference>
<protein>
    <submittedName>
        <fullName evidence="1">ArsR family transcriptional regulator</fullName>
    </submittedName>
</protein>
<dbReference type="InterPro" id="IPR011991">
    <property type="entry name" value="ArsR-like_HTH"/>
</dbReference>
<dbReference type="AlphaFoldDB" id="A0A7C4BCX0"/>
<dbReference type="Gene3D" id="1.10.10.10">
    <property type="entry name" value="Winged helix-like DNA-binding domain superfamily/Winged helix DNA-binding domain"/>
    <property type="match status" value="1"/>
</dbReference>
<dbReference type="InterPro" id="IPR036390">
    <property type="entry name" value="WH_DNA-bd_sf"/>
</dbReference>
<reference evidence="1" key="1">
    <citation type="journal article" date="2020" name="mSystems">
        <title>Genome- and Community-Level Interaction Insights into Carbon Utilization and Element Cycling Functions of Hydrothermarchaeota in Hydrothermal Sediment.</title>
        <authorList>
            <person name="Zhou Z."/>
            <person name="Liu Y."/>
            <person name="Xu W."/>
            <person name="Pan J."/>
            <person name="Luo Z.H."/>
            <person name="Li M."/>
        </authorList>
    </citation>
    <scope>NUCLEOTIDE SEQUENCE [LARGE SCALE GENOMIC DNA]</scope>
    <source>
        <strain evidence="1">SpSt-732</strain>
    </source>
</reference>
<dbReference type="EMBL" id="DTFF01000031">
    <property type="protein sequence ID" value="HGI87437.1"/>
    <property type="molecule type" value="Genomic_DNA"/>
</dbReference>
<organism evidence="1">
    <name type="scientific">Ignisphaera aggregans</name>
    <dbReference type="NCBI Taxonomy" id="334771"/>
    <lineage>
        <taxon>Archaea</taxon>
        <taxon>Thermoproteota</taxon>
        <taxon>Thermoprotei</taxon>
        <taxon>Desulfurococcales</taxon>
        <taxon>Desulfurococcaceae</taxon>
        <taxon>Ignisphaera</taxon>
    </lineage>
</organism>
<gene>
    <name evidence="1" type="ORF">ENV14_03480</name>
</gene>
<evidence type="ECO:0000313" key="1">
    <source>
        <dbReference type="EMBL" id="HGI87437.1"/>
    </source>
</evidence>
<dbReference type="Pfam" id="PF12840">
    <property type="entry name" value="HTH_20"/>
    <property type="match status" value="1"/>
</dbReference>
<dbReference type="CDD" id="cd00090">
    <property type="entry name" value="HTH_ARSR"/>
    <property type="match status" value="1"/>
</dbReference>
<dbReference type="InterPro" id="IPR036388">
    <property type="entry name" value="WH-like_DNA-bd_sf"/>
</dbReference>
<name>A0A7C4BCX0_9CREN</name>
<accession>A0A7C4BCX0</accession>
<comment type="caution">
    <text evidence="1">The sequence shown here is derived from an EMBL/GenBank/DDBJ whole genome shotgun (WGS) entry which is preliminary data.</text>
</comment>